<gene>
    <name evidence="1" type="ORF">T265_15226</name>
</gene>
<evidence type="ECO:0000313" key="1">
    <source>
        <dbReference type="EMBL" id="KER20885.1"/>
    </source>
</evidence>
<dbReference type="AlphaFoldDB" id="A0A074ZCF6"/>
<dbReference type="OrthoDB" id="10071111at2759"/>
<dbReference type="Proteomes" id="UP000054324">
    <property type="component" value="Unassembled WGS sequence"/>
</dbReference>
<protein>
    <submittedName>
        <fullName evidence="1">Uncharacterized protein</fullName>
    </submittedName>
</protein>
<dbReference type="EMBL" id="KL597012">
    <property type="protein sequence ID" value="KER20885.1"/>
    <property type="molecule type" value="Genomic_DNA"/>
</dbReference>
<dbReference type="CTD" id="20329391"/>
<keyword evidence="2" id="KW-1185">Reference proteome</keyword>
<proteinExistence type="predicted"/>
<dbReference type="PANTHER" id="PTHR47027:SF20">
    <property type="entry name" value="REVERSE TRANSCRIPTASE-LIKE PROTEIN WITH RNA-DIRECTED DNA POLYMERASE DOMAIN"/>
    <property type="match status" value="1"/>
</dbReference>
<sequence length="677" mass="76172">MNIAQGSTHSATKCTYDFASNQLFGSAGLCWTSFLPNHDRSRSTESLAGHTRLKQHQGGERWLKWLEREFIDRKVRGLNPTSASRLPLSRLGRPGSISTLLQSSSGMAVKHRKGATVEQFQLKLSHSEPILLVIHRQRGEHWTRVSLLVELIISADLWSQRVSNSSCWNYEASASTLLHQRTLDEHDSLRANRRLFALILQLGVLLHAASCLSWYKGVTGEMAKMARARITDREGLGNLIAPQPSCFLRVAWQLGTKKVSQLNTPIRNLPKFSYSPPPVSLINTTICSFCIKFDKYIHLYTALVFTGDSLESQLNLSFMFFFNWMCYTKPEELERLSEVFQSFGMNFVCTNCKVRSLNMLLRIQGGTLEAVGRQMYRGSCIRSKGSFTDEANARMSKAKSVFSNSCQRWRQKSISLDFKGRVRRTIARHTLLYGCETWSIRLEAAYVTWRGPTFGRNLAQHNGIKGARRSLGVVDAIRLLELDPRDLTCVTWDHVNLWDTNSVPSPECSAVAQLSHHHEGWDTARLLKPRQGKSRGRHRVRRTELPWCLCGYGLSSCFFLFGGPSTVHFSYVLMFTLICPLTIGGPFSCTGWFDLNNSSVNGSSASTLSGSVACRHPGFLGALELYSLIQFEGTVLPHQFGDSSTFQQFSDSFSRLIPTVSSTKPTLLIFDFRLSVC</sequence>
<dbReference type="RefSeq" id="XP_009175366.1">
    <property type="nucleotide sequence ID" value="XM_009177102.1"/>
</dbReference>
<name>A0A074ZCF6_OPIVI</name>
<dbReference type="KEGG" id="ovi:T265_15226"/>
<reference evidence="1 2" key="1">
    <citation type="submission" date="2013-11" db="EMBL/GenBank/DDBJ databases">
        <title>Opisthorchis viverrini - life in the bile duct.</title>
        <authorList>
            <person name="Young N.D."/>
            <person name="Nagarajan N."/>
            <person name="Lin S.J."/>
            <person name="Korhonen P.K."/>
            <person name="Jex A.R."/>
            <person name="Hall R.S."/>
            <person name="Safavi-Hemami H."/>
            <person name="Kaewkong W."/>
            <person name="Bertrand D."/>
            <person name="Gao S."/>
            <person name="Seet Q."/>
            <person name="Wongkham S."/>
            <person name="Teh B.T."/>
            <person name="Wongkham C."/>
            <person name="Intapan P.M."/>
            <person name="Maleewong W."/>
            <person name="Yang X."/>
            <person name="Hu M."/>
            <person name="Wang Z."/>
            <person name="Hofmann A."/>
            <person name="Sternberg P.W."/>
            <person name="Tan P."/>
            <person name="Wang J."/>
            <person name="Gasser R.B."/>
        </authorList>
    </citation>
    <scope>NUCLEOTIDE SEQUENCE [LARGE SCALE GENOMIC DNA]</scope>
</reference>
<evidence type="ECO:0000313" key="2">
    <source>
        <dbReference type="Proteomes" id="UP000054324"/>
    </source>
</evidence>
<dbReference type="PANTHER" id="PTHR47027">
    <property type="entry name" value="REVERSE TRANSCRIPTASE DOMAIN-CONTAINING PROTEIN"/>
    <property type="match status" value="1"/>
</dbReference>
<accession>A0A074ZCF6</accession>
<organism evidence="1 2">
    <name type="scientific">Opisthorchis viverrini</name>
    <name type="common">Southeast Asian liver fluke</name>
    <dbReference type="NCBI Taxonomy" id="6198"/>
    <lineage>
        <taxon>Eukaryota</taxon>
        <taxon>Metazoa</taxon>
        <taxon>Spiralia</taxon>
        <taxon>Lophotrochozoa</taxon>
        <taxon>Platyhelminthes</taxon>
        <taxon>Trematoda</taxon>
        <taxon>Digenea</taxon>
        <taxon>Opisthorchiida</taxon>
        <taxon>Opisthorchiata</taxon>
        <taxon>Opisthorchiidae</taxon>
        <taxon>Opisthorchis</taxon>
    </lineage>
</organism>
<dbReference type="GeneID" id="20329391"/>